<organism evidence="2 3">
    <name type="scientific">Pleurodeles waltl</name>
    <name type="common">Iberian ribbed newt</name>
    <dbReference type="NCBI Taxonomy" id="8319"/>
    <lineage>
        <taxon>Eukaryota</taxon>
        <taxon>Metazoa</taxon>
        <taxon>Chordata</taxon>
        <taxon>Craniata</taxon>
        <taxon>Vertebrata</taxon>
        <taxon>Euteleostomi</taxon>
        <taxon>Amphibia</taxon>
        <taxon>Batrachia</taxon>
        <taxon>Caudata</taxon>
        <taxon>Salamandroidea</taxon>
        <taxon>Salamandridae</taxon>
        <taxon>Pleurodelinae</taxon>
        <taxon>Pleurodeles</taxon>
    </lineage>
</organism>
<feature type="compositionally biased region" description="Basic and acidic residues" evidence="1">
    <location>
        <begin position="47"/>
        <end position="61"/>
    </location>
</feature>
<dbReference type="EMBL" id="JANPWB010000003">
    <property type="protein sequence ID" value="KAJ1199787.1"/>
    <property type="molecule type" value="Genomic_DNA"/>
</dbReference>
<evidence type="ECO:0000313" key="3">
    <source>
        <dbReference type="Proteomes" id="UP001066276"/>
    </source>
</evidence>
<protein>
    <submittedName>
        <fullName evidence="2">Uncharacterized protein</fullName>
    </submittedName>
</protein>
<evidence type="ECO:0000313" key="2">
    <source>
        <dbReference type="EMBL" id="KAJ1199787.1"/>
    </source>
</evidence>
<dbReference type="Proteomes" id="UP001066276">
    <property type="component" value="Chromosome 2_1"/>
</dbReference>
<evidence type="ECO:0000256" key="1">
    <source>
        <dbReference type="SAM" id="MobiDB-lite"/>
    </source>
</evidence>
<reference evidence="2" key="1">
    <citation type="journal article" date="2022" name="bioRxiv">
        <title>Sequencing and chromosome-scale assembly of the giantPleurodeles waltlgenome.</title>
        <authorList>
            <person name="Brown T."/>
            <person name="Elewa A."/>
            <person name="Iarovenko S."/>
            <person name="Subramanian E."/>
            <person name="Araus A.J."/>
            <person name="Petzold A."/>
            <person name="Susuki M."/>
            <person name="Suzuki K.-i.T."/>
            <person name="Hayashi T."/>
            <person name="Toyoda A."/>
            <person name="Oliveira C."/>
            <person name="Osipova E."/>
            <person name="Leigh N.D."/>
            <person name="Simon A."/>
            <person name="Yun M.H."/>
        </authorList>
    </citation>
    <scope>NUCLEOTIDE SEQUENCE</scope>
    <source>
        <strain evidence="2">20211129_DDA</strain>
        <tissue evidence="2">Liver</tissue>
    </source>
</reference>
<feature type="region of interest" description="Disordered" evidence="1">
    <location>
        <begin position="32"/>
        <end position="61"/>
    </location>
</feature>
<name>A0AAV7VHX2_PLEWA</name>
<sequence>MLGRYAAAAHFPAALITLHSGRKVMLTFLSTPPSSRTIPASQPSRQPHADGQAERPDCKPVHGDRVSADCCLGVPVGHRVIQRGRSHLPAGVAVGLASAPGHQHASIYVLLRCNPRTSATPGISEPPGDILGPDTTAAWTAVKQRSLAPDDCQGDPPCRQRGLDEGLYFFHISGWAEWGRMGPKV</sequence>
<gene>
    <name evidence="2" type="ORF">NDU88_003619</name>
</gene>
<feature type="compositionally biased region" description="Polar residues" evidence="1">
    <location>
        <begin position="32"/>
        <end position="45"/>
    </location>
</feature>
<dbReference type="AlphaFoldDB" id="A0AAV7VHX2"/>
<proteinExistence type="predicted"/>
<accession>A0AAV7VHX2</accession>
<keyword evidence="3" id="KW-1185">Reference proteome</keyword>
<comment type="caution">
    <text evidence="2">The sequence shown here is derived from an EMBL/GenBank/DDBJ whole genome shotgun (WGS) entry which is preliminary data.</text>
</comment>